<dbReference type="GO" id="GO:0005524">
    <property type="term" value="F:ATP binding"/>
    <property type="evidence" value="ECO:0007669"/>
    <property type="project" value="UniProtKB-UniRule"/>
</dbReference>
<feature type="binding site" evidence="9">
    <location>
        <begin position="30"/>
        <end position="37"/>
    </location>
    <ligand>
        <name>ATP</name>
        <dbReference type="ChEBI" id="CHEBI:30616"/>
    </ligand>
</feature>
<evidence type="ECO:0000256" key="2">
    <source>
        <dbReference type="ARBA" id="ARBA00008016"/>
    </source>
</evidence>
<proteinExistence type="inferred from homology"/>
<dbReference type="PANTHER" id="PTHR32182">
    <property type="entry name" value="DNA REPLICATION AND REPAIR PROTEIN RECF"/>
    <property type="match status" value="1"/>
</dbReference>
<keyword evidence="4 9" id="KW-0963">Cytoplasm</keyword>
<dbReference type="GO" id="GO:0003697">
    <property type="term" value="F:single-stranded DNA binding"/>
    <property type="evidence" value="ECO:0007669"/>
    <property type="project" value="UniProtKB-UniRule"/>
</dbReference>
<dbReference type="Proteomes" id="UP000000491">
    <property type="component" value="Chromosome"/>
</dbReference>
<evidence type="ECO:0000259" key="11">
    <source>
        <dbReference type="Pfam" id="PF02463"/>
    </source>
</evidence>
<dbReference type="PROSITE" id="PS00617">
    <property type="entry name" value="RECF_1"/>
    <property type="match status" value="1"/>
</dbReference>
<dbReference type="GO" id="GO:0009432">
    <property type="term" value="P:SOS response"/>
    <property type="evidence" value="ECO:0007669"/>
    <property type="project" value="UniProtKB-UniRule"/>
</dbReference>
<evidence type="ECO:0000256" key="7">
    <source>
        <dbReference type="ARBA" id="ARBA00022840"/>
    </source>
</evidence>
<dbReference type="InterPro" id="IPR018078">
    <property type="entry name" value="DNA-binding_RecF_CS"/>
</dbReference>
<sequence>MIISRLSLTNFRSHAHTTVEMGAGLVILTGENGAGKTNILEAISLLSPGRGLRGSALSDLIRREGDGGFAISAHIQSETSALTTEPITIGVGLPTELPQNRRIRINGVPTSANRLSEWLGILWLTPAMDRLLVEGASGRRRFLDRLTLTLFPAHARSYTRYEAAMRQRNRLLADEKGYDPLWLDGLELAMAEPAAAIIEARHRWMTELTEKIATQQSGPFARALLTLQHGLPEEAGLENEGFFENKADLTAYLQKIWQQSRARDATIGRSFYGPHRAEMIVTHHAKNMPASQTSTGEQKALLIGLILAQTALVTEKNGQPPILLLDEVAAHLDPSRREILFDRLRDIGGQVWMSGTESSLFEKAGNTAHYFHLTGQNIITR</sequence>
<keyword evidence="9 10" id="KW-0742">SOS response</keyword>
<comment type="subcellular location">
    <subcellularLocation>
        <location evidence="1 9 10">Cytoplasm</location>
    </subcellularLocation>
</comment>
<dbReference type="KEGG" id="zmp:Zymop_1522"/>
<dbReference type="Pfam" id="PF02463">
    <property type="entry name" value="SMC_N"/>
    <property type="match status" value="1"/>
</dbReference>
<keyword evidence="8 9" id="KW-0238">DNA-binding</keyword>
<dbReference type="GO" id="GO:0005737">
    <property type="term" value="C:cytoplasm"/>
    <property type="evidence" value="ECO:0007669"/>
    <property type="project" value="UniProtKB-SubCell"/>
</dbReference>
<dbReference type="GO" id="GO:0000731">
    <property type="term" value="P:DNA synthesis involved in DNA repair"/>
    <property type="evidence" value="ECO:0007669"/>
    <property type="project" value="TreeGrafter"/>
</dbReference>
<dbReference type="InterPro" id="IPR042174">
    <property type="entry name" value="RecF_2"/>
</dbReference>
<organism evidence="12 13">
    <name type="scientific">Zymomonas mobilis subsp. pomaceae (strain ATCC 29192 / DSM 22645 / JCM 10191 / CCUG 17912 / NBRC 13757 / NCIMB 11200 / NRRL B-4491 / Barker I)</name>
    <dbReference type="NCBI Taxonomy" id="579138"/>
    <lineage>
        <taxon>Bacteria</taxon>
        <taxon>Pseudomonadati</taxon>
        <taxon>Pseudomonadota</taxon>
        <taxon>Alphaproteobacteria</taxon>
        <taxon>Sphingomonadales</taxon>
        <taxon>Zymomonadaceae</taxon>
        <taxon>Zymomonas</taxon>
    </lineage>
</organism>
<evidence type="ECO:0000313" key="13">
    <source>
        <dbReference type="Proteomes" id="UP000000491"/>
    </source>
</evidence>
<evidence type="ECO:0000256" key="10">
    <source>
        <dbReference type="RuleBase" id="RU000578"/>
    </source>
</evidence>
<dbReference type="InterPro" id="IPR001238">
    <property type="entry name" value="DNA-binding_RecF"/>
</dbReference>
<evidence type="ECO:0000256" key="3">
    <source>
        <dbReference type="ARBA" id="ARBA00020170"/>
    </source>
</evidence>
<dbReference type="HOGENOM" id="CLU_040267_2_0_5"/>
<gene>
    <name evidence="9" type="primary">recF</name>
    <name evidence="12" type="ordered locus">Zymop_1522</name>
</gene>
<evidence type="ECO:0000256" key="8">
    <source>
        <dbReference type="ARBA" id="ARBA00023125"/>
    </source>
</evidence>
<evidence type="ECO:0000256" key="4">
    <source>
        <dbReference type="ARBA" id="ARBA00022490"/>
    </source>
</evidence>
<dbReference type="STRING" id="579138.Zymop_1522"/>
<keyword evidence="6 9" id="KW-0547">Nucleotide-binding</keyword>
<dbReference type="GO" id="GO:0006260">
    <property type="term" value="P:DNA replication"/>
    <property type="evidence" value="ECO:0007669"/>
    <property type="project" value="UniProtKB-UniRule"/>
</dbReference>
<evidence type="ECO:0000313" key="12">
    <source>
        <dbReference type="EMBL" id="AEI38412.1"/>
    </source>
</evidence>
<dbReference type="GO" id="GO:0006302">
    <property type="term" value="P:double-strand break repair"/>
    <property type="evidence" value="ECO:0007669"/>
    <property type="project" value="TreeGrafter"/>
</dbReference>
<name>F8EW02_ZYMMT</name>
<comment type="function">
    <text evidence="9 10">The RecF protein is involved in DNA metabolism; it is required for DNA replication and normal SOS inducibility. RecF binds preferentially to single-stranded, linear DNA. It also seems to bind ATP.</text>
</comment>
<keyword evidence="7 9" id="KW-0067">ATP-binding</keyword>
<dbReference type="HAMAP" id="MF_00365">
    <property type="entry name" value="RecF"/>
    <property type="match status" value="1"/>
</dbReference>
<feature type="domain" description="RecF/RecN/SMC N-terminal" evidence="11">
    <location>
        <begin position="3"/>
        <end position="369"/>
    </location>
</feature>
<keyword evidence="5 9" id="KW-0235">DNA replication</keyword>
<keyword evidence="9 10" id="KW-0234">DNA repair</keyword>
<dbReference type="PROSITE" id="PS00618">
    <property type="entry name" value="RECF_2"/>
    <property type="match status" value="1"/>
</dbReference>
<dbReference type="InterPro" id="IPR027417">
    <property type="entry name" value="P-loop_NTPase"/>
</dbReference>
<dbReference type="InterPro" id="IPR003395">
    <property type="entry name" value="RecF/RecN/SMC_N"/>
</dbReference>
<keyword evidence="9 10" id="KW-0227">DNA damage</keyword>
<dbReference type="PANTHER" id="PTHR32182:SF0">
    <property type="entry name" value="DNA REPLICATION AND REPAIR PROTEIN RECF"/>
    <property type="match status" value="1"/>
</dbReference>
<protein>
    <recommendedName>
        <fullName evidence="3 9">DNA replication and repair protein RecF</fullName>
    </recommendedName>
</protein>
<dbReference type="EMBL" id="CP002865">
    <property type="protein sequence ID" value="AEI38412.1"/>
    <property type="molecule type" value="Genomic_DNA"/>
</dbReference>
<dbReference type="Gene3D" id="1.20.1050.90">
    <property type="entry name" value="RecF/RecN/SMC, N-terminal domain"/>
    <property type="match status" value="1"/>
</dbReference>
<evidence type="ECO:0000256" key="9">
    <source>
        <dbReference type="HAMAP-Rule" id="MF_00365"/>
    </source>
</evidence>
<dbReference type="RefSeq" id="WP_013934800.1">
    <property type="nucleotide sequence ID" value="NC_015709.1"/>
</dbReference>
<comment type="similarity">
    <text evidence="2 9 10">Belongs to the RecF family.</text>
</comment>
<dbReference type="AlphaFoldDB" id="F8EW02"/>
<accession>F8EW02</accession>
<dbReference type="SUPFAM" id="SSF52540">
    <property type="entry name" value="P-loop containing nucleoside triphosphate hydrolases"/>
    <property type="match status" value="1"/>
</dbReference>
<dbReference type="NCBIfam" id="TIGR00611">
    <property type="entry name" value="recf"/>
    <property type="match status" value="1"/>
</dbReference>
<dbReference type="Gene3D" id="3.40.50.300">
    <property type="entry name" value="P-loop containing nucleotide triphosphate hydrolases"/>
    <property type="match status" value="1"/>
</dbReference>
<evidence type="ECO:0000256" key="1">
    <source>
        <dbReference type="ARBA" id="ARBA00004496"/>
    </source>
</evidence>
<evidence type="ECO:0000256" key="5">
    <source>
        <dbReference type="ARBA" id="ARBA00022705"/>
    </source>
</evidence>
<reference evidence="12 13" key="1">
    <citation type="journal article" date="2011" name="J. Bacteriol.">
        <title>Genome sequence of the ethanol-producing Zymomonas mobilis subsp. pomaceae lectotype strain ATCC 29192.</title>
        <authorList>
            <person name="Kouvelis V.N."/>
            <person name="Davenport K.W."/>
            <person name="Brettin T.S."/>
            <person name="Bruce D."/>
            <person name="Detter C."/>
            <person name="Han C.S."/>
            <person name="Nolan M."/>
            <person name="Tapia R."/>
            <person name="Damoulaki A."/>
            <person name="Kyrpides N.C."/>
            <person name="Typas M.A."/>
            <person name="Pappas K.M."/>
        </authorList>
    </citation>
    <scope>NUCLEOTIDE SEQUENCE [LARGE SCALE GENOMIC DNA]</scope>
    <source>
        <strain evidence="13">ATCC 29192 / DSM 22645 / JCM 10191 / CCUG 17912 / NBRC 13757 / NCIMB 11200 / NRRL B-4491 / Barker I</strain>
    </source>
</reference>
<dbReference type="PATRIC" id="fig|579138.3.peg.1613"/>
<evidence type="ECO:0000256" key="6">
    <source>
        <dbReference type="ARBA" id="ARBA00022741"/>
    </source>
</evidence>
<dbReference type="eggNOG" id="COG1195">
    <property type="taxonomic scope" value="Bacteria"/>
</dbReference>